<organism evidence="3 4">
    <name type="scientific">Stylophora pistillata</name>
    <name type="common">Smooth cauliflower coral</name>
    <dbReference type="NCBI Taxonomy" id="50429"/>
    <lineage>
        <taxon>Eukaryota</taxon>
        <taxon>Metazoa</taxon>
        <taxon>Cnidaria</taxon>
        <taxon>Anthozoa</taxon>
        <taxon>Hexacorallia</taxon>
        <taxon>Scleractinia</taxon>
        <taxon>Astrocoeniina</taxon>
        <taxon>Pocilloporidae</taxon>
        <taxon>Stylophora</taxon>
    </lineage>
</organism>
<accession>A0A2B4SS64</accession>
<dbReference type="InterPro" id="IPR016186">
    <property type="entry name" value="C-type_lectin-like/link_sf"/>
</dbReference>
<dbReference type="InterPro" id="IPR016187">
    <property type="entry name" value="CTDL_fold"/>
</dbReference>
<keyword evidence="4" id="KW-1185">Reference proteome</keyword>
<dbReference type="Gene3D" id="3.10.100.10">
    <property type="entry name" value="Mannose-Binding Protein A, subunit A"/>
    <property type="match status" value="1"/>
</dbReference>
<keyword evidence="1" id="KW-0472">Membrane</keyword>
<dbReference type="PROSITE" id="PS50041">
    <property type="entry name" value="C_TYPE_LECTIN_2"/>
    <property type="match status" value="1"/>
</dbReference>
<dbReference type="SUPFAM" id="SSF56436">
    <property type="entry name" value="C-type lectin-like"/>
    <property type="match status" value="1"/>
</dbReference>
<keyword evidence="1" id="KW-1133">Transmembrane helix</keyword>
<protein>
    <submittedName>
        <fullName evidence="3">C-type lectin domain family 4 member E</fullName>
    </submittedName>
</protein>
<dbReference type="GO" id="GO:0030246">
    <property type="term" value="F:carbohydrate binding"/>
    <property type="evidence" value="ECO:0007669"/>
    <property type="project" value="UniProtKB-KW"/>
</dbReference>
<dbReference type="InterPro" id="IPR050801">
    <property type="entry name" value="Ca-Dep_Lectins_ImmuneDev"/>
</dbReference>
<dbReference type="InterPro" id="IPR001304">
    <property type="entry name" value="C-type_lectin-like"/>
</dbReference>
<dbReference type="PANTHER" id="PTHR22801">
    <property type="entry name" value="LITHOSTATHINE"/>
    <property type="match status" value="1"/>
</dbReference>
<dbReference type="AlphaFoldDB" id="A0A2B4SS64"/>
<evidence type="ECO:0000256" key="1">
    <source>
        <dbReference type="SAM" id="Phobius"/>
    </source>
</evidence>
<dbReference type="EMBL" id="LSMT01000036">
    <property type="protein sequence ID" value="PFX31418.1"/>
    <property type="molecule type" value="Genomic_DNA"/>
</dbReference>
<keyword evidence="3" id="KW-0430">Lectin</keyword>
<dbReference type="Pfam" id="PF00059">
    <property type="entry name" value="Lectin_C"/>
    <property type="match status" value="1"/>
</dbReference>
<reference evidence="4" key="1">
    <citation type="journal article" date="2017" name="bioRxiv">
        <title>Comparative analysis of the genomes of Stylophora pistillata and Acropora digitifera provides evidence for extensive differences between species of corals.</title>
        <authorList>
            <person name="Voolstra C.R."/>
            <person name="Li Y."/>
            <person name="Liew Y.J."/>
            <person name="Baumgarten S."/>
            <person name="Zoccola D."/>
            <person name="Flot J.-F."/>
            <person name="Tambutte S."/>
            <person name="Allemand D."/>
            <person name="Aranda M."/>
        </authorList>
    </citation>
    <scope>NUCLEOTIDE SEQUENCE [LARGE SCALE GENOMIC DNA]</scope>
</reference>
<evidence type="ECO:0000313" key="4">
    <source>
        <dbReference type="Proteomes" id="UP000225706"/>
    </source>
</evidence>
<name>A0A2B4SS64_STYPI</name>
<evidence type="ECO:0000259" key="2">
    <source>
        <dbReference type="PROSITE" id="PS50041"/>
    </source>
</evidence>
<evidence type="ECO:0000313" key="3">
    <source>
        <dbReference type="EMBL" id="PFX31418.1"/>
    </source>
</evidence>
<proteinExistence type="predicted"/>
<comment type="caution">
    <text evidence="3">The sequence shown here is derived from an EMBL/GenBank/DDBJ whole genome shotgun (WGS) entry which is preliminary data.</text>
</comment>
<gene>
    <name evidence="3" type="primary">CLEC4E</name>
    <name evidence="3" type="ORF">AWC38_SpisGene3773</name>
</gene>
<dbReference type="PANTHER" id="PTHR22801:SF63">
    <property type="entry name" value="C-TYPE LECTIN DOMAIN-CONTAINING PROTEIN"/>
    <property type="match status" value="1"/>
</dbReference>
<sequence>MGVILVTFNSLEENQFVTSLAPTDATIWIGDSEAVTEGTWLWLDGGNWGGYANWGGSNPNNSRGNENCALTQNGKWNDSQEKFRHKANMVIMNPLFLMLLLSSCIAVVYTRSGLCGRNGGMVCPPGKREQLMEGNNVEDAEYKPLQPLALLMQRRYVRPELKRVFYTGGSKIND</sequence>
<feature type="domain" description="C-type lectin" evidence="2">
    <location>
        <begin position="1"/>
        <end position="78"/>
    </location>
</feature>
<feature type="transmembrane region" description="Helical" evidence="1">
    <location>
        <begin position="90"/>
        <end position="109"/>
    </location>
</feature>
<keyword evidence="1" id="KW-0812">Transmembrane</keyword>
<dbReference type="Proteomes" id="UP000225706">
    <property type="component" value="Unassembled WGS sequence"/>
</dbReference>